<dbReference type="EMBL" id="JAAIWN010000047">
    <property type="protein sequence ID" value="NEY82796.1"/>
    <property type="molecule type" value="Genomic_DNA"/>
</dbReference>
<comment type="caution">
    <text evidence="5">The sequence shown here is derived from an EMBL/GenBank/DDBJ whole genome shotgun (WGS) entry which is preliminary data.</text>
</comment>
<reference evidence="4 7" key="2">
    <citation type="submission" date="2020-07" db="EMBL/GenBank/DDBJ databases">
        <authorList>
            <person name="Feng H."/>
        </authorList>
    </citation>
    <scope>NUCLEOTIDE SEQUENCE [LARGE SCALE GENOMIC DNA]</scope>
    <source>
        <strain evidence="7">s-12</strain>
        <strain evidence="4">S-12</strain>
    </source>
</reference>
<dbReference type="Proteomes" id="UP000570010">
    <property type="component" value="Unassembled WGS sequence"/>
</dbReference>
<evidence type="ECO:0000313" key="5">
    <source>
        <dbReference type="EMBL" id="NEY82796.1"/>
    </source>
</evidence>
<dbReference type="Proteomes" id="UP000472971">
    <property type="component" value="Unassembled WGS sequence"/>
</dbReference>
<evidence type="ECO:0000313" key="4">
    <source>
        <dbReference type="EMBL" id="MBA4538432.1"/>
    </source>
</evidence>
<dbReference type="InterPro" id="IPR017930">
    <property type="entry name" value="Myb_dom"/>
</dbReference>
<dbReference type="InterPro" id="IPR009057">
    <property type="entry name" value="Homeodomain-like_sf"/>
</dbReference>
<organism evidence="5 6">
    <name type="scientific">Bacillus aquiflavi</name>
    <dbReference type="NCBI Taxonomy" id="2672567"/>
    <lineage>
        <taxon>Bacteria</taxon>
        <taxon>Bacillati</taxon>
        <taxon>Bacillota</taxon>
        <taxon>Bacilli</taxon>
        <taxon>Bacillales</taxon>
        <taxon>Bacillaceae</taxon>
        <taxon>Bacillus</taxon>
    </lineage>
</organism>
<evidence type="ECO:0000313" key="7">
    <source>
        <dbReference type="Proteomes" id="UP000570010"/>
    </source>
</evidence>
<dbReference type="EMBL" id="JACEIO010000045">
    <property type="protein sequence ID" value="MBA4538432.1"/>
    <property type="molecule type" value="Genomic_DNA"/>
</dbReference>
<feature type="domain" description="HTH myb-type" evidence="3">
    <location>
        <begin position="1"/>
        <end position="60"/>
    </location>
</feature>
<dbReference type="InterPro" id="IPR001005">
    <property type="entry name" value="SANT/Myb"/>
</dbReference>
<gene>
    <name evidence="5" type="ORF">G4D64_15100</name>
    <name evidence="4" type="ORF">H1Z61_15150</name>
</gene>
<dbReference type="AlphaFoldDB" id="A0A6B3W4D7"/>
<keyword evidence="6" id="KW-1185">Reference proteome</keyword>
<dbReference type="Gene3D" id="1.10.10.60">
    <property type="entry name" value="Homeodomain-like"/>
    <property type="match status" value="1"/>
</dbReference>
<sequence>MVRKKKVWTQKEDKILIEIVTCYKNSGKTQTEAFKDAGQKLQRTAAACRYRWNNKLRKNENEKGHPISGREDCNKLNLETIIEHLQTLKIEQLENNRLKSENEMIKSDHLKLKNELKEREKQFAELRRKYRGLMNVISEAKDSIEN</sequence>
<dbReference type="PANTHER" id="PTHR41302">
    <property type="entry name" value="PRESPORE-SPECIFIC TRANSCRIPTIONAL REGULATOR RSFA-RELATED"/>
    <property type="match status" value="1"/>
</dbReference>
<name>A0A6B3W4D7_9BACI</name>
<dbReference type="SUPFAM" id="SSF46689">
    <property type="entry name" value="Homeodomain-like"/>
    <property type="match status" value="1"/>
</dbReference>
<accession>A0A6B3W4D7</accession>
<keyword evidence="1" id="KW-0175">Coiled coil</keyword>
<reference evidence="5 6" key="1">
    <citation type="submission" date="2020-02" db="EMBL/GenBank/DDBJ databases">
        <title>Bacillus aquiflavi sp. nov., isolated from yellow water of strong flavor Chinese baijiu in Yibin region of China.</title>
        <authorList>
            <person name="Xie J."/>
        </authorList>
    </citation>
    <scope>NUCLEOTIDE SEQUENCE [LARGE SCALE GENOMIC DNA]</scope>
    <source>
        <strain evidence="5 6">3H-10</strain>
    </source>
</reference>
<evidence type="ECO:0000256" key="1">
    <source>
        <dbReference type="SAM" id="Coils"/>
    </source>
</evidence>
<evidence type="ECO:0000259" key="2">
    <source>
        <dbReference type="PROSITE" id="PS50090"/>
    </source>
</evidence>
<dbReference type="RefSeq" id="WP_163243196.1">
    <property type="nucleotide sequence ID" value="NZ_CP082780.1"/>
</dbReference>
<proteinExistence type="predicted"/>
<evidence type="ECO:0000259" key="3">
    <source>
        <dbReference type="PROSITE" id="PS51294"/>
    </source>
</evidence>
<dbReference type="PROSITE" id="PS50090">
    <property type="entry name" value="MYB_LIKE"/>
    <property type="match status" value="1"/>
</dbReference>
<protein>
    <submittedName>
        <fullName evidence="5">Uncharacterized protein</fullName>
    </submittedName>
</protein>
<dbReference type="PANTHER" id="PTHR41302:SF2">
    <property type="entry name" value="PRESPORE SPECIFIC TRANSCRIPTIONAL ACTIVATOR RSFA"/>
    <property type="match status" value="1"/>
</dbReference>
<dbReference type="PROSITE" id="PS51294">
    <property type="entry name" value="HTH_MYB"/>
    <property type="match status" value="1"/>
</dbReference>
<feature type="coiled-coil region" evidence="1">
    <location>
        <begin position="88"/>
        <end position="136"/>
    </location>
</feature>
<dbReference type="Pfam" id="PF13921">
    <property type="entry name" value="Myb_DNA-bind_6"/>
    <property type="match status" value="1"/>
</dbReference>
<dbReference type="InterPro" id="IPR014243">
    <property type="entry name" value="RsfA-like"/>
</dbReference>
<feature type="domain" description="Myb-like" evidence="2">
    <location>
        <begin position="1"/>
        <end position="56"/>
    </location>
</feature>
<evidence type="ECO:0000313" key="6">
    <source>
        <dbReference type="Proteomes" id="UP000472971"/>
    </source>
</evidence>